<name>A0AAW2ERW5_9HYME</name>
<sequence>MTQAQTKTLREPWRTFVTCTHVCIHVHVIEEKKKKNAFMSPDMLYLSPCVNTSRLISRGISRINHGGTCVACVLDVRGCTRARAKTRSLKTPSSTTCSVRTATSRTTSVLLPPEAVAASTPVLRTRVLLRATAHARGTPALCFAACGAWAGLSSLLHDDGQLLQVTALCFAIVPY</sequence>
<protein>
    <submittedName>
        <fullName evidence="1">Uncharacterized protein</fullName>
    </submittedName>
</protein>
<proteinExistence type="predicted"/>
<reference evidence="1 2" key="1">
    <citation type="submission" date="2023-03" db="EMBL/GenBank/DDBJ databases">
        <title>High recombination rates correlate with genetic variation in Cardiocondyla obscurior ants.</title>
        <authorList>
            <person name="Errbii M."/>
        </authorList>
    </citation>
    <scope>NUCLEOTIDE SEQUENCE [LARGE SCALE GENOMIC DNA]</scope>
    <source>
        <strain evidence="1">Alpha-2009</strain>
        <tissue evidence="1">Whole body</tissue>
    </source>
</reference>
<dbReference type="AlphaFoldDB" id="A0AAW2ERW5"/>
<accession>A0AAW2ERW5</accession>
<gene>
    <name evidence="1" type="ORF">PUN28_016289</name>
</gene>
<keyword evidence="2" id="KW-1185">Reference proteome</keyword>
<dbReference type="Proteomes" id="UP001430953">
    <property type="component" value="Unassembled WGS sequence"/>
</dbReference>
<evidence type="ECO:0000313" key="1">
    <source>
        <dbReference type="EMBL" id="KAL0106476.1"/>
    </source>
</evidence>
<dbReference type="EMBL" id="JADYXP020000018">
    <property type="protein sequence ID" value="KAL0106476.1"/>
    <property type="molecule type" value="Genomic_DNA"/>
</dbReference>
<organism evidence="1 2">
    <name type="scientific">Cardiocondyla obscurior</name>
    <dbReference type="NCBI Taxonomy" id="286306"/>
    <lineage>
        <taxon>Eukaryota</taxon>
        <taxon>Metazoa</taxon>
        <taxon>Ecdysozoa</taxon>
        <taxon>Arthropoda</taxon>
        <taxon>Hexapoda</taxon>
        <taxon>Insecta</taxon>
        <taxon>Pterygota</taxon>
        <taxon>Neoptera</taxon>
        <taxon>Endopterygota</taxon>
        <taxon>Hymenoptera</taxon>
        <taxon>Apocrita</taxon>
        <taxon>Aculeata</taxon>
        <taxon>Formicoidea</taxon>
        <taxon>Formicidae</taxon>
        <taxon>Myrmicinae</taxon>
        <taxon>Cardiocondyla</taxon>
    </lineage>
</organism>
<evidence type="ECO:0000313" key="2">
    <source>
        <dbReference type="Proteomes" id="UP001430953"/>
    </source>
</evidence>
<comment type="caution">
    <text evidence="1">The sequence shown here is derived from an EMBL/GenBank/DDBJ whole genome shotgun (WGS) entry which is preliminary data.</text>
</comment>